<evidence type="ECO:0000256" key="7">
    <source>
        <dbReference type="SAM" id="Phobius"/>
    </source>
</evidence>
<evidence type="ECO:0000256" key="3">
    <source>
        <dbReference type="ARBA" id="ARBA00022525"/>
    </source>
</evidence>
<keyword evidence="3" id="KW-0964">Secreted</keyword>
<dbReference type="RefSeq" id="WP_006363931.1">
    <property type="nucleotide sequence ID" value="NZ_CP046313.1"/>
</dbReference>
<sequence>MEKNIKYLLMCAAIPTSLAIVGGDKVNAADVEATNTAESTTSVSNEVTTANNSVANATTSNTNSENTVSSTAQKQNIINEGGHVNVEGQNATLSKDGKSVTYPYTVAFQRMHSSDHGQTVSDVLIRVPKIEGATVNFTLIGTRDSQGNPVSVNEPMKEVSYDNTLEGGENTFDTPTSEELAAGKKPYVVNRSKDDYASLENGKIAAYALYASFDKSQVVRVEITLPFEIAKNIKYLPIDARMVWKSSQEGGIQGYETGAQNLEEYPNHSLVAEEGSKGLVGLENPSSIDDSYVKDGHLIKSVTNPSTYITPNNGDWTNIPEDTNLDKKTFFHYAEIFNLRANPAVTYYISEKEDMADQDVSALYQGDVVVDYVIKGTNKQLKDTYTKVALTPIYNSKGELITYNLGEDSNERPQKITVDGKNYVLVGTSSTSAAESGSLKEGSTHVVYEYVLENEVKPAPTPTPEVKPTPTSTKKEVTKVKKVEKKKQLPNTGMTTSSSLLGLVGVFAIAGLLLRFRKEK</sequence>
<evidence type="ECO:0000256" key="1">
    <source>
        <dbReference type="ARBA" id="ARBA00004168"/>
    </source>
</evidence>
<evidence type="ECO:0000256" key="6">
    <source>
        <dbReference type="SAM" id="MobiDB-lite"/>
    </source>
</evidence>
<evidence type="ECO:0000256" key="5">
    <source>
        <dbReference type="ARBA" id="ARBA00023088"/>
    </source>
</evidence>
<evidence type="ECO:0000259" key="8">
    <source>
        <dbReference type="PROSITE" id="PS50847"/>
    </source>
</evidence>
<reference evidence="9 10" key="1">
    <citation type="submission" date="2019-11" db="EMBL/GenBank/DDBJ databases">
        <title>FDA dAtabase for Regulatory Grade micrObial Sequences (FDA-ARGOS): Supporting development and validation of Infectious Disease Dx tests.</title>
        <authorList>
            <person name="Turner S."/>
            <person name="Byrd R."/>
            <person name="Tallon L."/>
            <person name="Sadzewicz L."/>
            <person name="Vavikolanu K."/>
            <person name="Mehta A."/>
            <person name="Aluvathingal J."/>
            <person name="Nadendla S."/>
            <person name="Myers T."/>
            <person name="Yan Y."/>
            <person name="Sichtig H."/>
        </authorList>
    </citation>
    <scope>NUCLEOTIDE SEQUENCE [LARGE SCALE GENOMIC DNA]</scope>
    <source>
        <strain evidence="9 10">FDAARGOS_742</strain>
    </source>
</reference>
<proteinExistence type="predicted"/>
<dbReference type="Proteomes" id="UP000427636">
    <property type="component" value="Chromosome"/>
</dbReference>
<evidence type="ECO:0000313" key="9">
    <source>
        <dbReference type="EMBL" id="QGS07433.1"/>
    </source>
</evidence>
<feature type="transmembrane region" description="Helical" evidence="7">
    <location>
        <begin position="494"/>
        <end position="514"/>
    </location>
</feature>
<keyword evidence="5" id="KW-0572">Peptidoglycan-anchor</keyword>
<evidence type="ECO:0000256" key="4">
    <source>
        <dbReference type="ARBA" id="ARBA00022729"/>
    </source>
</evidence>
<protein>
    <submittedName>
        <fullName evidence="9">LPXTG cell wall anchor domain-containing protein</fullName>
    </submittedName>
</protein>
<dbReference type="EMBL" id="CP046313">
    <property type="protein sequence ID" value="QGS07433.1"/>
    <property type="molecule type" value="Genomic_DNA"/>
</dbReference>
<comment type="subcellular location">
    <subcellularLocation>
        <location evidence="1">Secreted</location>
        <location evidence="1">Cell wall</location>
        <topology evidence="1">Peptidoglycan-anchor</topology>
    </subcellularLocation>
</comment>
<evidence type="ECO:0000313" key="10">
    <source>
        <dbReference type="Proteomes" id="UP000427636"/>
    </source>
</evidence>
<evidence type="ECO:0000256" key="2">
    <source>
        <dbReference type="ARBA" id="ARBA00022512"/>
    </source>
</evidence>
<dbReference type="NCBIfam" id="TIGR01167">
    <property type="entry name" value="LPXTG_anchor"/>
    <property type="match status" value="1"/>
</dbReference>
<keyword evidence="4" id="KW-0732">Signal</keyword>
<keyword evidence="7" id="KW-1133">Transmembrane helix</keyword>
<gene>
    <name evidence="9" type="ORF">FOC50_03615</name>
</gene>
<dbReference type="GeneID" id="84802341"/>
<keyword evidence="10" id="KW-1185">Reference proteome</keyword>
<keyword evidence="7" id="KW-0812">Transmembrane</keyword>
<accession>A0ABX6FH04</accession>
<keyword evidence="2" id="KW-0134">Cell wall</keyword>
<keyword evidence="7" id="KW-0472">Membrane</keyword>
<feature type="region of interest" description="Disordered" evidence="6">
    <location>
        <begin position="458"/>
        <end position="491"/>
    </location>
</feature>
<dbReference type="Pfam" id="PF00746">
    <property type="entry name" value="Gram_pos_anchor"/>
    <property type="match status" value="1"/>
</dbReference>
<name>A0ABX6FH04_9BACL</name>
<dbReference type="InterPro" id="IPR019931">
    <property type="entry name" value="LPXTG_anchor"/>
</dbReference>
<organism evidence="9 10">
    <name type="scientific">Gemella sanguinis</name>
    <dbReference type="NCBI Taxonomy" id="84135"/>
    <lineage>
        <taxon>Bacteria</taxon>
        <taxon>Bacillati</taxon>
        <taxon>Bacillota</taxon>
        <taxon>Bacilli</taxon>
        <taxon>Bacillales</taxon>
        <taxon>Gemellaceae</taxon>
        <taxon>Gemella</taxon>
    </lineage>
</organism>
<feature type="domain" description="Gram-positive cocci surface proteins LPxTG" evidence="8">
    <location>
        <begin position="489"/>
        <end position="520"/>
    </location>
</feature>
<dbReference type="PROSITE" id="PS50847">
    <property type="entry name" value="GRAM_POS_ANCHORING"/>
    <property type="match status" value="1"/>
</dbReference>